<sequence>MAEIVLCDQRKKLLTDDGHIIVKGGPGAGKTTISLIKAERTIGEVGIEKNQRILFLSFARSTVGRVVESAKSILNPEHLKNIEINTYHAFAWTIIQTFSKLIVKHKIIRLLNPADAAARFFGLSKENRRNECKRLFEEEGILSFDIFAETTTEILERAKKVRAMLSDVYPIIYVDEFQDTDPMEWPIIQLLGERSTIIALADPYQRIYDFRGANPKRILDFEKHFKPTTYDFGDENNRSNGTDIVQFGNDLLIGSNKGKKYKQVQIKRYGYDAGEPMSAIKYALFESMKRQIKDKPDNSWSIAVLTKTKLGTLSISNYLSKTSARHKSISHEVLIDPAGPALVAVLIAGLMERKSKNELRVDFVNNIIAHLRGRKDRVTKVDIERSEMLTNYLNGSKVIGKNRLHLINDIEKIVDATLNLIFSGIPQADWLLVRDQIGKATHEVLTDIFTDSKYIKLLNRGALLGETLAENYKQNGHYGNTKEAVRTGLLQEHFSMANRDYKGIYIMTLHKSKGKEFDEVIIWDDRQSSIVRFNPTPSDIEQARYLLRVGATRARQMTTICTPNATPCPLLF</sequence>
<evidence type="ECO:0000313" key="12">
    <source>
        <dbReference type="EMBL" id="QEM03737.1"/>
    </source>
</evidence>
<keyword evidence="3 10" id="KW-0347">Helicase</keyword>
<dbReference type="EMBL" id="CP043451">
    <property type="protein sequence ID" value="QEM03737.1"/>
    <property type="molecule type" value="Genomic_DNA"/>
</dbReference>
<evidence type="ECO:0000313" key="15">
    <source>
        <dbReference type="Proteomes" id="UP000663940"/>
    </source>
</evidence>
<dbReference type="InterPro" id="IPR027417">
    <property type="entry name" value="P-loop_NTPase"/>
</dbReference>
<dbReference type="GO" id="GO:0003677">
    <property type="term" value="F:DNA binding"/>
    <property type="evidence" value="ECO:0007669"/>
    <property type="project" value="InterPro"/>
</dbReference>
<protein>
    <recommendedName>
        <fullName evidence="7">DNA 3'-5' helicase</fullName>
        <ecNumber evidence="7">5.6.2.4</ecNumber>
    </recommendedName>
    <alternativeName>
        <fullName evidence="8">DNA 3'-5' helicase II</fullName>
    </alternativeName>
</protein>
<evidence type="ECO:0000313" key="13">
    <source>
        <dbReference type="EMBL" id="QTE47488.1"/>
    </source>
</evidence>
<dbReference type="InterPro" id="IPR014017">
    <property type="entry name" value="DNA_helicase_UvrD-like_C"/>
</dbReference>
<evidence type="ECO:0000313" key="14">
    <source>
        <dbReference type="Proteomes" id="UP000250557"/>
    </source>
</evidence>
<dbReference type="GO" id="GO:0016787">
    <property type="term" value="F:hydrolase activity"/>
    <property type="evidence" value="ECO:0007669"/>
    <property type="project" value="UniProtKB-UniRule"/>
</dbReference>
<dbReference type="InterPro" id="IPR014016">
    <property type="entry name" value="UvrD-like_ATP-bd"/>
</dbReference>
<keyword evidence="2 10" id="KW-0378">Hydrolase</keyword>
<feature type="domain" description="UvrD-like helicase ATP-binding" evidence="11">
    <location>
        <begin position="3"/>
        <end position="240"/>
    </location>
</feature>
<comment type="catalytic activity">
    <reaction evidence="9">
        <text>ATP + H2O = ADP + phosphate + H(+)</text>
        <dbReference type="Rhea" id="RHEA:13065"/>
        <dbReference type="ChEBI" id="CHEBI:15377"/>
        <dbReference type="ChEBI" id="CHEBI:15378"/>
        <dbReference type="ChEBI" id="CHEBI:30616"/>
        <dbReference type="ChEBI" id="CHEBI:43474"/>
        <dbReference type="ChEBI" id="CHEBI:456216"/>
        <dbReference type="EC" id="5.6.2.4"/>
    </reaction>
</comment>
<evidence type="ECO:0000256" key="7">
    <source>
        <dbReference type="ARBA" id="ARBA00034808"/>
    </source>
</evidence>
<dbReference type="InterPro" id="IPR000212">
    <property type="entry name" value="DNA_helicase_UvrD/REP"/>
</dbReference>
<dbReference type="Pfam" id="PF13361">
    <property type="entry name" value="UvrD_C"/>
    <property type="match status" value="1"/>
</dbReference>
<dbReference type="RefSeq" id="WP_112652428.1">
    <property type="nucleotide sequence ID" value="NZ_CP043451.1"/>
</dbReference>
<evidence type="ECO:0000256" key="9">
    <source>
        <dbReference type="ARBA" id="ARBA00048988"/>
    </source>
</evidence>
<evidence type="ECO:0000256" key="10">
    <source>
        <dbReference type="PROSITE-ProRule" id="PRU00560"/>
    </source>
</evidence>
<dbReference type="PROSITE" id="PS51198">
    <property type="entry name" value="UVRD_HELICASE_ATP_BIND"/>
    <property type="match status" value="1"/>
</dbReference>
<reference evidence="13 15" key="2">
    <citation type="submission" date="2021-03" db="EMBL/GenBank/DDBJ databases">
        <title>Mucilaginibacter strains isolated from gold and copper mining confer multi heavy-metal resistance.</title>
        <authorList>
            <person name="Li Y."/>
        </authorList>
    </citation>
    <scope>NUCLEOTIDE SEQUENCE [LARGE SCALE GENOMIC DNA]</scope>
    <source>
        <strain evidence="13 15">P2-4</strain>
    </source>
</reference>
<keyword evidence="1 10" id="KW-0547">Nucleotide-binding</keyword>
<feature type="binding site" evidence="10">
    <location>
        <begin position="24"/>
        <end position="31"/>
    </location>
    <ligand>
        <name>ATP</name>
        <dbReference type="ChEBI" id="CHEBI:30616"/>
    </ligand>
</feature>
<evidence type="ECO:0000256" key="1">
    <source>
        <dbReference type="ARBA" id="ARBA00022741"/>
    </source>
</evidence>
<evidence type="ECO:0000256" key="5">
    <source>
        <dbReference type="ARBA" id="ARBA00023235"/>
    </source>
</evidence>
<evidence type="ECO:0000256" key="3">
    <source>
        <dbReference type="ARBA" id="ARBA00022806"/>
    </source>
</evidence>
<dbReference type="PANTHER" id="PTHR11070">
    <property type="entry name" value="UVRD / RECB / PCRA DNA HELICASE FAMILY MEMBER"/>
    <property type="match status" value="1"/>
</dbReference>
<dbReference type="AlphaFoldDB" id="A0AAE6JF99"/>
<dbReference type="GO" id="GO:0000725">
    <property type="term" value="P:recombinational repair"/>
    <property type="evidence" value="ECO:0007669"/>
    <property type="project" value="TreeGrafter"/>
</dbReference>
<accession>A0AAE6JF99</accession>
<dbReference type="Proteomes" id="UP000250557">
    <property type="component" value="Chromosome"/>
</dbReference>
<dbReference type="Proteomes" id="UP000663940">
    <property type="component" value="Chromosome"/>
</dbReference>
<dbReference type="EC" id="5.6.2.4" evidence="7"/>
<dbReference type="EMBL" id="CP071880">
    <property type="protein sequence ID" value="QTE47488.1"/>
    <property type="molecule type" value="Genomic_DNA"/>
</dbReference>
<dbReference type="Pfam" id="PF00580">
    <property type="entry name" value="UvrD-helicase"/>
    <property type="match status" value="2"/>
</dbReference>
<keyword evidence="4 10" id="KW-0067">ATP-binding</keyword>
<evidence type="ECO:0000256" key="2">
    <source>
        <dbReference type="ARBA" id="ARBA00022801"/>
    </source>
</evidence>
<keyword evidence="15" id="KW-1185">Reference proteome</keyword>
<dbReference type="GO" id="GO:0005829">
    <property type="term" value="C:cytosol"/>
    <property type="evidence" value="ECO:0007669"/>
    <property type="project" value="TreeGrafter"/>
</dbReference>
<proteinExistence type="predicted"/>
<organism evidence="12 14">
    <name type="scientific">Mucilaginibacter rubeus</name>
    <dbReference type="NCBI Taxonomy" id="2027860"/>
    <lineage>
        <taxon>Bacteria</taxon>
        <taxon>Pseudomonadati</taxon>
        <taxon>Bacteroidota</taxon>
        <taxon>Sphingobacteriia</taxon>
        <taxon>Sphingobacteriales</taxon>
        <taxon>Sphingobacteriaceae</taxon>
        <taxon>Mucilaginibacter</taxon>
    </lineage>
</organism>
<dbReference type="PANTHER" id="PTHR11070:SF2">
    <property type="entry name" value="ATP-DEPENDENT DNA HELICASE SRS2"/>
    <property type="match status" value="1"/>
</dbReference>
<evidence type="ECO:0000256" key="4">
    <source>
        <dbReference type="ARBA" id="ARBA00022840"/>
    </source>
</evidence>
<evidence type="ECO:0000259" key="11">
    <source>
        <dbReference type="PROSITE" id="PS51198"/>
    </source>
</evidence>
<gene>
    <name evidence="12" type="ORF">DIU31_009505</name>
    <name evidence="13" type="ORF">J3L21_18130</name>
</gene>
<keyword evidence="5" id="KW-0413">Isomerase</keyword>
<dbReference type="Gene3D" id="3.40.50.300">
    <property type="entry name" value="P-loop containing nucleotide triphosphate hydrolases"/>
    <property type="match status" value="2"/>
</dbReference>
<dbReference type="GO" id="GO:0043138">
    <property type="term" value="F:3'-5' DNA helicase activity"/>
    <property type="evidence" value="ECO:0007669"/>
    <property type="project" value="UniProtKB-EC"/>
</dbReference>
<evidence type="ECO:0000256" key="6">
    <source>
        <dbReference type="ARBA" id="ARBA00034617"/>
    </source>
</evidence>
<dbReference type="GO" id="GO:0005524">
    <property type="term" value="F:ATP binding"/>
    <property type="evidence" value="ECO:0007669"/>
    <property type="project" value="UniProtKB-UniRule"/>
</dbReference>
<dbReference type="SUPFAM" id="SSF52540">
    <property type="entry name" value="P-loop containing nucleoside triphosphate hydrolases"/>
    <property type="match status" value="1"/>
</dbReference>
<comment type="catalytic activity">
    <reaction evidence="6">
        <text>Couples ATP hydrolysis with the unwinding of duplex DNA by translocating in the 3'-5' direction.</text>
        <dbReference type="EC" id="5.6.2.4"/>
    </reaction>
</comment>
<evidence type="ECO:0000256" key="8">
    <source>
        <dbReference type="ARBA" id="ARBA00034923"/>
    </source>
</evidence>
<reference evidence="12 14" key="1">
    <citation type="submission" date="2019-08" db="EMBL/GenBank/DDBJ databases">
        <title>Comparative genome analysis confer to the adaptation heavy metal polluted environment.</title>
        <authorList>
            <person name="Li Y."/>
        </authorList>
    </citation>
    <scope>NUCLEOTIDE SEQUENCE [LARGE SCALE GENOMIC DNA]</scope>
    <source>
        <strain evidence="12 14">P2</strain>
    </source>
</reference>
<name>A0AAE6JF99_9SPHI</name>